<keyword evidence="1" id="KW-0472">Membrane</keyword>
<evidence type="ECO:0000259" key="2">
    <source>
        <dbReference type="Pfam" id="PF07331"/>
    </source>
</evidence>
<dbReference type="EMBL" id="CP053069">
    <property type="protein sequence ID" value="QJR10367.1"/>
    <property type="molecule type" value="Genomic_DNA"/>
</dbReference>
<organism evidence="3 4">
    <name type="scientific">Usitatibacter rugosus</name>
    <dbReference type="NCBI Taxonomy" id="2732067"/>
    <lineage>
        <taxon>Bacteria</taxon>
        <taxon>Pseudomonadati</taxon>
        <taxon>Pseudomonadota</taxon>
        <taxon>Betaproteobacteria</taxon>
        <taxon>Nitrosomonadales</taxon>
        <taxon>Usitatibacteraceae</taxon>
        <taxon>Usitatibacter</taxon>
    </lineage>
</organism>
<keyword evidence="1" id="KW-0812">Transmembrane</keyword>
<gene>
    <name evidence="3" type="ORF">DSM104443_01425</name>
</gene>
<feature type="domain" description="DUF1468" evidence="2">
    <location>
        <begin position="15"/>
        <end position="150"/>
    </location>
</feature>
<accession>A0A6M4GXZ3</accession>
<dbReference type="InterPro" id="IPR009936">
    <property type="entry name" value="DUF1468"/>
</dbReference>
<dbReference type="Pfam" id="PF07331">
    <property type="entry name" value="TctB"/>
    <property type="match status" value="1"/>
</dbReference>
<feature type="transmembrane region" description="Helical" evidence="1">
    <location>
        <begin position="123"/>
        <end position="145"/>
    </location>
</feature>
<feature type="transmembrane region" description="Helical" evidence="1">
    <location>
        <begin position="6"/>
        <end position="29"/>
    </location>
</feature>
<evidence type="ECO:0000256" key="1">
    <source>
        <dbReference type="SAM" id="Phobius"/>
    </source>
</evidence>
<reference evidence="3 4" key="1">
    <citation type="submission" date="2020-04" db="EMBL/GenBank/DDBJ databases">
        <title>Usitatibacter rugosus gen. nov., sp. nov. and Usitatibacter palustris sp. nov., novel members of Usitatibacteraceae fam. nov. within the order Nitrosomonadales isolated from soil.</title>
        <authorList>
            <person name="Huber K.J."/>
            <person name="Neumann-Schaal M."/>
            <person name="Geppert A."/>
            <person name="Luckner M."/>
            <person name="Wanner G."/>
            <person name="Overmann J."/>
        </authorList>
    </citation>
    <scope>NUCLEOTIDE SEQUENCE [LARGE SCALE GENOMIC DNA]</scope>
    <source>
        <strain evidence="3 4">0125_3</strain>
    </source>
</reference>
<evidence type="ECO:0000313" key="3">
    <source>
        <dbReference type="EMBL" id="QJR10367.1"/>
    </source>
</evidence>
<keyword evidence="4" id="KW-1185">Reference proteome</keyword>
<protein>
    <recommendedName>
        <fullName evidence="2">DUF1468 domain-containing protein</fullName>
    </recommendedName>
</protein>
<keyword evidence="1" id="KW-1133">Transmembrane helix</keyword>
<feature type="transmembrane region" description="Helical" evidence="1">
    <location>
        <begin position="81"/>
        <end position="114"/>
    </location>
</feature>
<dbReference type="RefSeq" id="WP_171090824.1">
    <property type="nucleotide sequence ID" value="NZ_CP053069.1"/>
</dbReference>
<evidence type="ECO:0000313" key="4">
    <source>
        <dbReference type="Proteomes" id="UP000501534"/>
    </source>
</evidence>
<dbReference type="KEGG" id="uru:DSM104443_01425"/>
<dbReference type="Proteomes" id="UP000501534">
    <property type="component" value="Chromosome"/>
</dbReference>
<dbReference type="AlphaFoldDB" id="A0A6M4GXZ3"/>
<name>A0A6M4GXZ3_9PROT</name>
<proteinExistence type="predicted"/>
<sequence length="160" mass="16775">MKGPGGQFALSVGILSIGVAILSGAFYLPAGAGYAQVGPGVVPKFVGVGLILLGIALLREVLTGGFRGVDEEAEKHIPMDWVAFAWVSAGIILYGLMVERVGFVFASTVLYVLVARSFGSRRWILNIVVGFALAAFVFAIFNYGLGLTLPAGLLKFVLPA</sequence>
<feature type="transmembrane region" description="Helical" evidence="1">
    <location>
        <begin position="41"/>
        <end position="61"/>
    </location>
</feature>